<dbReference type="RefSeq" id="WP_211853783.1">
    <property type="nucleotide sequence ID" value="NZ_JAAGBB010000020.1"/>
</dbReference>
<dbReference type="Proteomes" id="UP001196870">
    <property type="component" value="Unassembled WGS sequence"/>
</dbReference>
<evidence type="ECO:0000313" key="3">
    <source>
        <dbReference type="Proteomes" id="UP001196870"/>
    </source>
</evidence>
<dbReference type="EMBL" id="JAAGBB010000020">
    <property type="protein sequence ID" value="MBR0666110.1"/>
    <property type="molecule type" value="Genomic_DNA"/>
</dbReference>
<accession>A0ABS5F0N1</accession>
<protein>
    <recommendedName>
        <fullName evidence="4">Alpha/beta hydrolase</fullName>
    </recommendedName>
</protein>
<evidence type="ECO:0000256" key="1">
    <source>
        <dbReference type="SAM" id="SignalP"/>
    </source>
</evidence>
<sequence length="227" mass="23054">MPARLMSFSVLALAALLLGAANRTASAAEGFAEYALLEFDAAVHGGQAWHGPQSGLLLYPAGWAVGDAAALVVHDGPSLGAMGRDVRERLLQEQAAVLELAAGPQPPAILVPAAFAALHALRHHAGAGLVVIIGVGMAGEVALLSADPAQADRHAGADGPRFSAHLHLDPLQARFLPGNQSADAREAWPARASALCIALAQSDVFDPGNPSATVARDCSVALTAIGP</sequence>
<organism evidence="2 3">
    <name type="scientific">Plastoroseomonas hellenica</name>
    <dbReference type="NCBI Taxonomy" id="2687306"/>
    <lineage>
        <taxon>Bacteria</taxon>
        <taxon>Pseudomonadati</taxon>
        <taxon>Pseudomonadota</taxon>
        <taxon>Alphaproteobacteria</taxon>
        <taxon>Acetobacterales</taxon>
        <taxon>Acetobacteraceae</taxon>
        <taxon>Plastoroseomonas</taxon>
    </lineage>
</organism>
<evidence type="ECO:0000313" key="2">
    <source>
        <dbReference type="EMBL" id="MBR0666110.1"/>
    </source>
</evidence>
<reference evidence="3" key="1">
    <citation type="journal article" date="2021" name="Syst. Appl. Microbiol.">
        <title>Roseomonas hellenica sp. nov., isolated from roots of wild-growing Alkanna tinctoria.</title>
        <authorList>
            <person name="Rat A."/>
            <person name="Naranjo H.D."/>
            <person name="Lebbe L."/>
            <person name="Cnockaert M."/>
            <person name="Krigas N."/>
            <person name="Grigoriadou K."/>
            <person name="Maloupa E."/>
            <person name="Willems A."/>
        </authorList>
    </citation>
    <scope>NUCLEOTIDE SEQUENCE [LARGE SCALE GENOMIC DNA]</scope>
    <source>
        <strain evidence="3">LMG 31523</strain>
    </source>
</reference>
<comment type="caution">
    <text evidence="2">The sequence shown here is derived from an EMBL/GenBank/DDBJ whole genome shotgun (WGS) entry which is preliminary data.</text>
</comment>
<keyword evidence="3" id="KW-1185">Reference proteome</keyword>
<name>A0ABS5F0N1_9PROT</name>
<feature type="chain" id="PRO_5045678300" description="Alpha/beta hydrolase" evidence="1">
    <location>
        <begin position="28"/>
        <end position="227"/>
    </location>
</feature>
<proteinExistence type="predicted"/>
<keyword evidence="1" id="KW-0732">Signal</keyword>
<feature type="signal peptide" evidence="1">
    <location>
        <begin position="1"/>
        <end position="27"/>
    </location>
</feature>
<evidence type="ECO:0008006" key="4">
    <source>
        <dbReference type="Google" id="ProtNLM"/>
    </source>
</evidence>
<gene>
    <name evidence="2" type="ORF">GXW71_17250</name>
</gene>